<organism evidence="2 3">
    <name type="scientific">Xaviernesmea oryzae</name>
    <dbReference type="NCBI Taxonomy" id="464029"/>
    <lineage>
        <taxon>Bacteria</taxon>
        <taxon>Pseudomonadati</taxon>
        <taxon>Pseudomonadota</taxon>
        <taxon>Alphaproteobacteria</taxon>
        <taxon>Hyphomicrobiales</taxon>
        <taxon>Rhizobiaceae</taxon>
        <taxon>Rhizobium/Agrobacterium group</taxon>
        <taxon>Xaviernesmea</taxon>
    </lineage>
</organism>
<keyword evidence="1" id="KW-0472">Membrane</keyword>
<dbReference type="Proteomes" id="UP000192903">
    <property type="component" value="Unassembled WGS sequence"/>
</dbReference>
<keyword evidence="1" id="KW-1133">Transmembrane helix</keyword>
<gene>
    <name evidence="2" type="ORF">SAMN02982989_3352</name>
</gene>
<name>A0A1X7G900_9HYPH</name>
<sequence length="50" mass="5296">MVGESPGGEHAVGGTVVEYLEFITTLNPVVIAILAIVLACGAYDYWVQTK</sequence>
<reference evidence="3" key="1">
    <citation type="submission" date="2017-04" db="EMBL/GenBank/DDBJ databases">
        <authorList>
            <person name="Varghese N."/>
            <person name="Submissions S."/>
        </authorList>
    </citation>
    <scope>NUCLEOTIDE SEQUENCE [LARGE SCALE GENOMIC DNA]</scope>
    <source>
        <strain evidence="3">B4P</strain>
    </source>
</reference>
<keyword evidence="3" id="KW-1185">Reference proteome</keyword>
<evidence type="ECO:0000313" key="3">
    <source>
        <dbReference type="Proteomes" id="UP000192903"/>
    </source>
</evidence>
<evidence type="ECO:0000313" key="2">
    <source>
        <dbReference type="EMBL" id="SMF65326.1"/>
    </source>
</evidence>
<feature type="transmembrane region" description="Helical" evidence="1">
    <location>
        <begin position="29"/>
        <end position="47"/>
    </location>
</feature>
<evidence type="ECO:0000256" key="1">
    <source>
        <dbReference type="SAM" id="Phobius"/>
    </source>
</evidence>
<proteinExistence type="predicted"/>
<dbReference type="STRING" id="464029.SAMN02982989_3352"/>
<keyword evidence="1" id="KW-0812">Transmembrane</keyword>
<dbReference type="EMBL" id="FXAF01000011">
    <property type="protein sequence ID" value="SMF65326.1"/>
    <property type="molecule type" value="Genomic_DNA"/>
</dbReference>
<dbReference type="AlphaFoldDB" id="A0A1X7G900"/>
<protein>
    <submittedName>
        <fullName evidence="2">Uncharacterized protein</fullName>
    </submittedName>
</protein>
<accession>A0A1X7G900</accession>